<sequence>MNDYDEITNFEPQSTWLIFSLFFCFVSYKRPATRPKAPIAPAAKTGTAVAGLMAFEDDEEADAEAEDAEALALLLAAEELALALREAELETDEDEAAAAVAEVEARLSDLEDEEASRLAEEL</sequence>
<gene>
    <name evidence="2" type="ORF">PRZ48_014322</name>
</gene>
<keyword evidence="1" id="KW-0175">Coiled coil</keyword>
<feature type="coiled-coil region" evidence="1">
    <location>
        <begin position="77"/>
        <end position="113"/>
    </location>
</feature>
<comment type="caution">
    <text evidence="2">The sequence shown here is derived from an EMBL/GenBank/DDBJ whole genome shotgun (WGS) entry which is preliminary data.</text>
</comment>
<proteinExistence type="predicted"/>
<dbReference type="Proteomes" id="UP001305779">
    <property type="component" value="Unassembled WGS sequence"/>
</dbReference>
<reference evidence="2 3" key="1">
    <citation type="journal article" date="2023" name="G3 (Bethesda)">
        <title>A chromosome-level genome assembly of Zasmidium syzygii isolated from banana leaves.</title>
        <authorList>
            <person name="van Westerhoven A.C."/>
            <person name="Mehrabi R."/>
            <person name="Talebi R."/>
            <person name="Steentjes M.B.F."/>
            <person name="Corcolon B."/>
            <person name="Chong P.A."/>
            <person name="Kema G.H.J."/>
            <person name="Seidl M.F."/>
        </authorList>
    </citation>
    <scope>NUCLEOTIDE SEQUENCE [LARGE SCALE GENOMIC DNA]</scope>
    <source>
        <strain evidence="2 3">P124</strain>
    </source>
</reference>
<accession>A0ABR0E195</accession>
<keyword evidence="3" id="KW-1185">Reference proteome</keyword>
<protein>
    <submittedName>
        <fullName evidence="2">Uncharacterized protein</fullName>
    </submittedName>
</protein>
<organism evidence="2 3">
    <name type="scientific">Zasmidium cellare</name>
    <name type="common">Wine cellar mold</name>
    <name type="synonym">Racodium cellare</name>
    <dbReference type="NCBI Taxonomy" id="395010"/>
    <lineage>
        <taxon>Eukaryota</taxon>
        <taxon>Fungi</taxon>
        <taxon>Dikarya</taxon>
        <taxon>Ascomycota</taxon>
        <taxon>Pezizomycotina</taxon>
        <taxon>Dothideomycetes</taxon>
        <taxon>Dothideomycetidae</taxon>
        <taxon>Mycosphaerellales</taxon>
        <taxon>Mycosphaerellaceae</taxon>
        <taxon>Zasmidium</taxon>
    </lineage>
</organism>
<dbReference type="EMBL" id="JAXOVC010000013">
    <property type="protein sequence ID" value="KAK4494966.1"/>
    <property type="molecule type" value="Genomic_DNA"/>
</dbReference>
<evidence type="ECO:0000313" key="3">
    <source>
        <dbReference type="Proteomes" id="UP001305779"/>
    </source>
</evidence>
<evidence type="ECO:0000313" key="2">
    <source>
        <dbReference type="EMBL" id="KAK4494966.1"/>
    </source>
</evidence>
<name>A0ABR0E195_ZASCE</name>
<evidence type="ECO:0000256" key="1">
    <source>
        <dbReference type="SAM" id="Coils"/>
    </source>
</evidence>